<dbReference type="EMBL" id="AP024412">
    <property type="protein sequence ID" value="BCR35469.1"/>
    <property type="molecule type" value="Genomic_DNA"/>
</dbReference>
<dbReference type="KEGG" id="manr:MPAN_003620"/>
<proteinExistence type="predicted"/>
<reference evidence="1" key="1">
    <citation type="submission" date="2021-01" db="EMBL/GenBank/DDBJ databases">
        <title>Draft genome sequence of Acholeplasmataceae bacterium strain Mahy22.</title>
        <authorList>
            <person name="Watanabe M."/>
            <person name="Kojima H."/>
            <person name="Fukui M."/>
        </authorList>
    </citation>
    <scope>NUCLEOTIDE SEQUENCE</scope>
    <source>
        <strain evidence="1">Mahy22</strain>
    </source>
</reference>
<keyword evidence="2" id="KW-1185">Reference proteome</keyword>
<organism evidence="1 2">
    <name type="scientific">Mariniplasma anaerobium</name>
    <dbReference type="NCBI Taxonomy" id="2735436"/>
    <lineage>
        <taxon>Bacteria</taxon>
        <taxon>Bacillati</taxon>
        <taxon>Mycoplasmatota</taxon>
        <taxon>Mollicutes</taxon>
        <taxon>Acholeplasmatales</taxon>
        <taxon>Acholeplasmataceae</taxon>
        <taxon>Mariniplasma</taxon>
    </lineage>
</organism>
<dbReference type="Gene3D" id="3.40.50.300">
    <property type="entry name" value="P-loop containing nucleotide triphosphate hydrolases"/>
    <property type="match status" value="1"/>
</dbReference>
<accession>A0A7U9TMA6</accession>
<sequence length="286" mass="33607">MISILRIGDMIIKYEYHFDDYFNESIKQYEAKDQPYTFELLVELTSTFETFDFDWIIRNNRYHFISDDIEVITVYHDIKENIFSQQIVFDKKLKRAIIRLNPIYVDDLPTQEYVLSGVIFLEMAIMAGFIPIHASAINYQNQAILFSAPSTTGKSTQSKLWQTFDQNISIINDDKPLLFIKDEKFYVQGSPFSGKTSENMNVSIPLKTILFIKQSRINQITLLDEKDALKEVLKNTQKPKDQKTYFILLSQIDRLIKDIPMYNYQVTKDVTAVDYLYQKLFKKVNS</sequence>
<protein>
    <recommendedName>
        <fullName evidence="3">SynChlorMet cassette protein ScmC</fullName>
    </recommendedName>
</protein>
<dbReference type="RefSeq" id="WP_176240041.1">
    <property type="nucleotide sequence ID" value="NZ_AP024412.1"/>
</dbReference>
<gene>
    <name evidence="1" type="ORF">MPAN_003620</name>
</gene>
<evidence type="ECO:0000313" key="1">
    <source>
        <dbReference type="EMBL" id="BCR35469.1"/>
    </source>
</evidence>
<dbReference type="Proteomes" id="UP000620133">
    <property type="component" value="Chromosome"/>
</dbReference>
<dbReference type="AlphaFoldDB" id="A0A7U9TMA6"/>
<name>A0A7U9TMA6_9MOLU</name>
<evidence type="ECO:0008006" key="3">
    <source>
        <dbReference type="Google" id="ProtNLM"/>
    </source>
</evidence>
<dbReference type="InterPro" id="IPR027417">
    <property type="entry name" value="P-loop_NTPase"/>
</dbReference>
<evidence type="ECO:0000313" key="2">
    <source>
        <dbReference type="Proteomes" id="UP000620133"/>
    </source>
</evidence>